<dbReference type="GO" id="GO:0003677">
    <property type="term" value="F:DNA binding"/>
    <property type="evidence" value="ECO:0007669"/>
    <property type="project" value="UniProtKB-KW"/>
</dbReference>
<dbReference type="InterPro" id="IPR009061">
    <property type="entry name" value="DNA-bd_dom_put_sf"/>
</dbReference>
<dbReference type="OrthoDB" id="9802944at2"/>
<dbReference type="Gene3D" id="1.10.1660.10">
    <property type="match status" value="1"/>
</dbReference>
<name>A0A6I4TZD9_9SPHN</name>
<keyword evidence="2" id="KW-0479">Metal-binding</keyword>
<evidence type="ECO:0000313" key="9">
    <source>
        <dbReference type="EMBL" id="MXP00691.1"/>
    </source>
</evidence>
<dbReference type="InterPro" id="IPR010211">
    <property type="entry name" value="Redox-sen_tscrpt-act_SoxR"/>
</dbReference>
<proteinExistence type="predicted"/>
<keyword evidence="10" id="KW-1185">Reference proteome</keyword>
<dbReference type="InterPro" id="IPR047057">
    <property type="entry name" value="MerR_fam"/>
</dbReference>
<dbReference type="SUPFAM" id="SSF46955">
    <property type="entry name" value="Putative DNA-binding domain"/>
    <property type="match status" value="1"/>
</dbReference>
<organism evidence="9 10">
    <name type="scientific">Croceibacterium xixiisoli</name>
    <dbReference type="NCBI Taxonomy" id="1476466"/>
    <lineage>
        <taxon>Bacteria</taxon>
        <taxon>Pseudomonadati</taxon>
        <taxon>Pseudomonadota</taxon>
        <taxon>Alphaproteobacteria</taxon>
        <taxon>Sphingomonadales</taxon>
        <taxon>Erythrobacteraceae</taxon>
        <taxon>Croceibacterium</taxon>
    </lineage>
</organism>
<dbReference type="PANTHER" id="PTHR30204">
    <property type="entry name" value="REDOX-CYCLING DRUG-SENSING TRANSCRIPTIONAL ACTIVATOR SOXR"/>
    <property type="match status" value="1"/>
</dbReference>
<sequence>MAAELTVGEVARRSGVAVSTLHFYERKGLIEGWRTEGNQRRYPRAILRRVAIIRIAQRVGIPLAVIGDFLSAIPEDRAPTKQDWHHLTQTWQAIIDERIRGLLHLRNDLDGCIGCGCLSLTDCPLRNPEDRLGEEGPGARIIEESLTQATRTTDLKGNP</sequence>
<keyword evidence="4" id="KW-0411">Iron-sulfur</keyword>
<evidence type="ECO:0000256" key="5">
    <source>
        <dbReference type="ARBA" id="ARBA00023015"/>
    </source>
</evidence>
<evidence type="ECO:0000256" key="1">
    <source>
        <dbReference type="ARBA" id="ARBA00022714"/>
    </source>
</evidence>
<keyword evidence="1" id="KW-0001">2Fe-2S</keyword>
<gene>
    <name evidence="9" type="primary">soxR</name>
    <name evidence="9" type="ORF">GRI97_16995</name>
</gene>
<dbReference type="Proteomes" id="UP000469430">
    <property type="component" value="Unassembled WGS sequence"/>
</dbReference>
<dbReference type="Pfam" id="PF09278">
    <property type="entry name" value="MerR-DNA-bind"/>
    <property type="match status" value="1"/>
</dbReference>
<protein>
    <submittedName>
        <fullName evidence="9">Redox-sensitive transcriptional activator SoxR</fullName>
    </submittedName>
</protein>
<evidence type="ECO:0000313" key="10">
    <source>
        <dbReference type="Proteomes" id="UP000469430"/>
    </source>
</evidence>
<keyword evidence="5" id="KW-0805">Transcription regulation</keyword>
<evidence type="ECO:0000256" key="6">
    <source>
        <dbReference type="ARBA" id="ARBA00023125"/>
    </source>
</evidence>
<evidence type="ECO:0000256" key="7">
    <source>
        <dbReference type="ARBA" id="ARBA00023163"/>
    </source>
</evidence>
<dbReference type="GO" id="GO:0003700">
    <property type="term" value="F:DNA-binding transcription factor activity"/>
    <property type="evidence" value="ECO:0007669"/>
    <property type="project" value="InterPro"/>
</dbReference>
<dbReference type="PANTHER" id="PTHR30204:SF0">
    <property type="entry name" value="REDOX-SENSITIVE TRANSCRIPTIONAL ACTIVATOR SOXR"/>
    <property type="match status" value="1"/>
</dbReference>
<dbReference type="PRINTS" id="PR00040">
    <property type="entry name" value="HTHMERR"/>
</dbReference>
<dbReference type="Pfam" id="PF00376">
    <property type="entry name" value="MerR"/>
    <property type="match status" value="1"/>
</dbReference>
<accession>A0A6I4TZD9</accession>
<dbReference type="InterPro" id="IPR000551">
    <property type="entry name" value="MerR-type_HTH_dom"/>
</dbReference>
<dbReference type="InterPro" id="IPR015358">
    <property type="entry name" value="Tscrpt_reg_MerR_DNA-bd"/>
</dbReference>
<dbReference type="PROSITE" id="PS00552">
    <property type="entry name" value="HTH_MERR_1"/>
    <property type="match status" value="1"/>
</dbReference>
<dbReference type="GO" id="GO:0051537">
    <property type="term" value="F:2 iron, 2 sulfur cluster binding"/>
    <property type="evidence" value="ECO:0007669"/>
    <property type="project" value="UniProtKB-KW"/>
</dbReference>
<keyword evidence="7" id="KW-0804">Transcription</keyword>
<reference evidence="9 10" key="1">
    <citation type="submission" date="2019-12" db="EMBL/GenBank/DDBJ databases">
        <title>Genomic-based taxomic classification of the family Erythrobacteraceae.</title>
        <authorList>
            <person name="Xu L."/>
        </authorList>
    </citation>
    <scope>NUCLEOTIDE SEQUENCE [LARGE SCALE GENOMIC DNA]</scope>
    <source>
        <strain evidence="9 10">S36</strain>
    </source>
</reference>
<dbReference type="EMBL" id="WTYJ01000004">
    <property type="protein sequence ID" value="MXP00691.1"/>
    <property type="molecule type" value="Genomic_DNA"/>
</dbReference>
<evidence type="ECO:0000256" key="2">
    <source>
        <dbReference type="ARBA" id="ARBA00022723"/>
    </source>
</evidence>
<evidence type="ECO:0000256" key="4">
    <source>
        <dbReference type="ARBA" id="ARBA00023014"/>
    </source>
</evidence>
<dbReference type="CDD" id="cd01110">
    <property type="entry name" value="HTH_SoxR"/>
    <property type="match status" value="1"/>
</dbReference>
<dbReference type="PROSITE" id="PS50937">
    <property type="entry name" value="HTH_MERR_2"/>
    <property type="match status" value="1"/>
</dbReference>
<dbReference type="AlphaFoldDB" id="A0A6I4TZD9"/>
<dbReference type="GO" id="GO:0046872">
    <property type="term" value="F:metal ion binding"/>
    <property type="evidence" value="ECO:0007669"/>
    <property type="project" value="UniProtKB-KW"/>
</dbReference>
<dbReference type="SMART" id="SM00422">
    <property type="entry name" value="HTH_MERR"/>
    <property type="match status" value="1"/>
</dbReference>
<dbReference type="GO" id="GO:0006979">
    <property type="term" value="P:response to oxidative stress"/>
    <property type="evidence" value="ECO:0007669"/>
    <property type="project" value="InterPro"/>
</dbReference>
<evidence type="ECO:0000259" key="8">
    <source>
        <dbReference type="PROSITE" id="PS50937"/>
    </source>
</evidence>
<keyword evidence="6" id="KW-0238">DNA-binding</keyword>
<dbReference type="RefSeq" id="WP_161392413.1">
    <property type="nucleotide sequence ID" value="NZ_JBHSCP010000003.1"/>
</dbReference>
<feature type="domain" description="HTH merR-type" evidence="8">
    <location>
        <begin position="4"/>
        <end position="72"/>
    </location>
</feature>
<evidence type="ECO:0000256" key="3">
    <source>
        <dbReference type="ARBA" id="ARBA00023004"/>
    </source>
</evidence>
<keyword evidence="3" id="KW-0408">Iron</keyword>
<comment type="caution">
    <text evidence="9">The sequence shown here is derived from an EMBL/GenBank/DDBJ whole genome shotgun (WGS) entry which is preliminary data.</text>
</comment>
<dbReference type="NCBIfam" id="TIGR01950">
    <property type="entry name" value="SoxR"/>
    <property type="match status" value="1"/>
</dbReference>